<comment type="caution">
    <text evidence="12">The sequence shown here is derived from an EMBL/GenBank/DDBJ whole genome shotgun (WGS) entry which is preliminary data.</text>
</comment>
<evidence type="ECO:0000256" key="2">
    <source>
        <dbReference type="ARBA" id="ARBA00011043"/>
    </source>
</evidence>
<dbReference type="Pfam" id="PF12631">
    <property type="entry name" value="MnmE_helical"/>
    <property type="match status" value="1"/>
</dbReference>
<evidence type="ECO:0000313" key="12">
    <source>
        <dbReference type="EMBL" id="MPL81445.1"/>
    </source>
</evidence>
<dbReference type="PANTHER" id="PTHR42714">
    <property type="entry name" value="TRNA MODIFICATION GTPASE GTPBP3"/>
    <property type="match status" value="1"/>
</dbReference>
<gene>
    <name evidence="12" type="primary">mnmE_12</name>
    <name evidence="12" type="ORF">SDC9_27365</name>
</gene>
<evidence type="ECO:0000256" key="7">
    <source>
        <dbReference type="ARBA" id="ARBA00022801"/>
    </source>
</evidence>
<keyword evidence="9" id="KW-0630">Potassium</keyword>
<accession>A0A644URT4</accession>
<dbReference type="EC" id="3.6.-.-" evidence="12"/>
<dbReference type="InterPro" id="IPR005225">
    <property type="entry name" value="Small_GTP-bd"/>
</dbReference>
<dbReference type="InterPro" id="IPR027417">
    <property type="entry name" value="P-loop_NTPase"/>
</dbReference>
<dbReference type="InterPro" id="IPR006073">
    <property type="entry name" value="GTP-bd"/>
</dbReference>
<dbReference type="GO" id="GO:0042802">
    <property type="term" value="F:identical protein binding"/>
    <property type="evidence" value="ECO:0007669"/>
    <property type="project" value="UniProtKB-ARBA"/>
</dbReference>
<keyword evidence="7 12" id="KW-0378">Hydrolase</keyword>
<evidence type="ECO:0000256" key="8">
    <source>
        <dbReference type="ARBA" id="ARBA00022842"/>
    </source>
</evidence>
<dbReference type="GO" id="GO:0009507">
    <property type="term" value="C:chloroplast"/>
    <property type="evidence" value="ECO:0007669"/>
    <property type="project" value="UniProtKB-SubCell"/>
</dbReference>
<dbReference type="Pfam" id="PF01926">
    <property type="entry name" value="MMR_HSR1"/>
    <property type="match status" value="1"/>
</dbReference>
<dbReference type="PANTHER" id="PTHR42714:SF2">
    <property type="entry name" value="TRNA MODIFICATION GTPASE GTPBP3, MITOCHONDRIAL"/>
    <property type="match status" value="1"/>
</dbReference>
<dbReference type="FunFam" id="3.40.50.300:FF:001376">
    <property type="entry name" value="tRNA modification GTPase MnmE"/>
    <property type="match status" value="1"/>
</dbReference>
<evidence type="ECO:0000256" key="9">
    <source>
        <dbReference type="ARBA" id="ARBA00022958"/>
    </source>
</evidence>
<dbReference type="InterPro" id="IPR004520">
    <property type="entry name" value="GTPase_MnmE"/>
</dbReference>
<dbReference type="AlphaFoldDB" id="A0A644URT4"/>
<dbReference type="EMBL" id="VSSQ01000150">
    <property type="protein sequence ID" value="MPL81445.1"/>
    <property type="molecule type" value="Genomic_DNA"/>
</dbReference>
<evidence type="ECO:0000256" key="5">
    <source>
        <dbReference type="ARBA" id="ARBA00022723"/>
    </source>
</evidence>
<dbReference type="Gene3D" id="3.30.1360.120">
    <property type="entry name" value="Probable tRNA modification gtpase trme, domain 1"/>
    <property type="match status" value="1"/>
</dbReference>
<dbReference type="Gene3D" id="3.40.50.300">
    <property type="entry name" value="P-loop containing nucleotide triphosphate hydrolases"/>
    <property type="match status" value="1"/>
</dbReference>
<keyword evidence="5" id="KW-0479">Metal-binding</keyword>
<reference evidence="12" key="1">
    <citation type="submission" date="2019-08" db="EMBL/GenBank/DDBJ databases">
        <authorList>
            <person name="Kucharzyk K."/>
            <person name="Murdoch R.W."/>
            <person name="Higgins S."/>
            <person name="Loffler F."/>
        </authorList>
    </citation>
    <scope>NUCLEOTIDE SEQUENCE</scope>
</reference>
<evidence type="ECO:0000259" key="11">
    <source>
        <dbReference type="PROSITE" id="PS51709"/>
    </source>
</evidence>
<dbReference type="InterPro" id="IPR031168">
    <property type="entry name" value="G_TrmE"/>
</dbReference>
<dbReference type="Gene3D" id="1.20.120.430">
    <property type="entry name" value="tRNA modification GTPase MnmE domain 2"/>
    <property type="match status" value="1"/>
</dbReference>
<comment type="similarity">
    <text evidence="2">Belongs to the TRAFAC class TrmE-Era-EngA-EngB-Septin-like GTPase superfamily. TrmE GTPase family.</text>
</comment>
<dbReference type="NCBIfam" id="NF003661">
    <property type="entry name" value="PRK05291.1-3"/>
    <property type="match status" value="1"/>
</dbReference>
<evidence type="ECO:0000256" key="10">
    <source>
        <dbReference type="ARBA" id="ARBA00023134"/>
    </source>
</evidence>
<dbReference type="InterPro" id="IPR018948">
    <property type="entry name" value="GTP-bd_TrmE_N"/>
</dbReference>
<dbReference type="PROSITE" id="PS51709">
    <property type="entry name" value="G_TRME"/>
    <property type="match status" value="1"/>
</dbReference>
<dbReference type="GO" id="GO:0003924">
    <property type="term" value="F:GTPase activity"/>
    <property type="evidence" value="ECO:0007669"/>
    <property type="project" value="InterPro"/>
</dbReference>
<dbReference type="GO" id="GO:0002098">
    <property type="term" value="P:tRNA wobble uridine modification"/>
    <property type="evidence" value="ECO:0007669"/>
    <property type="project" value="TreeGrafter"/>
</dbReference>
<dbReference type="GO" id="GO:0005829">
    <property type="term" value="C:cytosol"/>
    <property type="evidence" value="ECO:0007669"/>
    <property type="project" value="TreeGrafter"/>
</dbReference>
<keyword evidence="8" id="KW-0460">Magnesium</keyword>
<evidence type="ECO:0000256" key="1">
    <source>
        <dbReference type="ARBA" id="ARBA00004229"/>
    </source>
</evidence>
<dbReference type="InterPro" id="IPR025867">
    <property type="entry name" value="MnmE_helical"/>
</dbReference>
<feature type="domain" description="TrmE-type G" evidence="11">
    <location>
        <begin position="222"/>
        <end position="382"/>
    </location>
</feature>
<dbReference type="NCBIfam" id="TIGR00450">
    <property type="entry name" value="mnmE_trmE_thdF"/>
    <property type="match status" value="1"/>
</dbReference>
<evidence type="ECO:0000256" key="4">
    <source>
        <dbReference type="ARBA" id="ARBA00022694"/>
    </source>
</evidence>
<sequence length="459" mass="51300">MLEFETICALATPSGESAIAVIRLSGNRAFEIASKVFVSKMKGKTIENSPTHCAIFGQIISNGKLIDECLCTIFRSPHSYTGEDSVEFSIHGSSFIVQKVIIALLENGASLANRGEFTKRAFLNGKLDLAQAEAVCDLIQSHNEASHTLALKQLRGGYGDILYSLRQKLVDISSLLELELDFSDQDVEFADRTALITMLNDIKTRANELVNSFQMGSCFKNGIPVTIVGKPNSGKSTLLNVFLKEERAIVSDEEGTTRDTIEEKLNLRGLEFRFIDTAGIRESSNKIEKAGIERTFTAIEKSKIILFIVDVNKTTPKEAKQEIEDLKQRIDFTDKHLIIIANKIDIQKHKEKGWKEMNAIEISAKTKQNIGEIVEKMFELFDINELNDKIFVSNWRHFEALKLLLESINKTEQGLTHQLPSDLIASDIRTCLHHLGEITGEVSTEEILGNIFSKFCIGK</sequence>
<dbReference type="HAMAP" id="MF_00379">
    <property type="entry name" value="GTPase_MnmE"/>
    <property type="match status" value="1"/>
</dbReference>
<keyword evidence="4" id="KW-0819">tRNA processing</keyword>
<dbReference type="NCBIfam" id="TIGR00231">
    <property type="entry name" value="small_GTP"/>
    <property type="match status" value="1"/>
</dbReference>
<evidence type="ECO:0000256" key="3">
    <source>
        <dbReference type="ARBA" id="ARBA00022490"/>
    </source>
</evidence>
<comment type="subcellular location">
    <subcellularLocation>
        <location evidence="1">Plastid</location>
        <location evidence="1">Chloroplast</location>
    </subcellularLocation>
</comment>
<dbReference type="GO" id="GO:0030488">
    <property type="term" value="P:tRNA methylation"/>
    <property type="evidence" value="ECO:0007669"/>
    <property type="project" value="TreeGrafter"/>
</dbReference>
<organism evidence="12">
    <name type="scientific">bioreactor metagenome</name>
    <dbReference type="NCBI Taxonomy" id="1076179"/>
    <lineage>
        <taxon>unclassified sequences</taxon>
        <taxon>metagenomes</taxon>
        <taxon>ecological metagenomes</taxon>
    </lineage>
</organism>
<keyword evidence="3" id="KW-0963">Cytoplasm</keyword>
<keyword evidence="10" id="KW-0342">GTP-binding</keyword>
<dbReference type="GO" id="GO:0005525">
    <property type="term" value="F:GTP binding"/>
    <property type="evidence" value="ECO:0007669"/>
    <property type="project" value="UniProtKB-KW"/>
</dbReference>
<dbReference type="SUPFAM" id="SSF52540">
    <property type="entry name" value="P-loop containing nucleoside triphosphate hydrolases"/>
    <property type="match status" value="1"/>
</dbReference>
<dbReference type="InterPro" id="IPR027368">
    <property type="entry name" value="MnmE_dom2"/>
</dbReference>
<dbReference type="FunFam" id="3.30.1360.120:FF:000003">
    <property type="entry name" value="tRNA modification GTPase MnmE"/>
    <property type="match status" value="1"/>
</dbReference>
<dbReference type="CDD" id="cd04164">
    <property type="entry name" value="trmE"/>
    <property type="match status" value="1"/>
</dbReference>
<dbReference type="GO" id="GO:0046872">
    <property type="term" value="F:metal ion binding"/>
    <property type="evidence" value="ECO:0007669"/>
    <property type="project" value="UniProtKB-KW"/>
</dbReference>
<dbReference type="InterPro" id="IPR027266">
    <property type="entry name" value="TrmE/GcvT-like"/>
</dbReference>
<keyword evidence="6" id="KW-0547">Nucleotide-binding</keyword>
<protein>
    <submittedName>
        <fullName evidence="12">tRNA modification GTPase MnmE</fullName>
        <ecNumber evidence="12">3.6.-.-</ecNumber>
    </submittedName>
</protein>
<name>A0A644URT4_9ZZZZ</name>
<dbReference type="Pfam" id="PF10396">
    <property type="entry name" value="TrmE_N"/>
    <property type="match status" value="1"/>
</dbReference>
<dbReference type="CDD" id="cd14858">
    <property type="entry name" value="TrmE_N"/>
    <property type="match status" value="1"/>
</dbReference>
<proteinExistence type="inferred from homology"/>
<evidence type="ECO:0000256" key="6">
    <source>
        <dbReference type="ARBA" id="ARBA00022741"/>
    </source>
</evidence>